<dbReference type="OrthoDB" id="10045817at2759"/>
<evidence type="ECO:0000256" key="2">
    <source>
        <dbReference type="ARBA" id="ARBA00022553"/>
    </source>
</evidence>
<proteinExistence type="predicted"/>
<protein>
    <recommendedName>
        <fullName evidence="1">Oxidative stress-responsive serine-rich protein 1</fullName>
    </recommendedName>
    <alternativeName>
        <fullName evidence="4">Oxidative stress-responsive protein 1</fullName>
    </alternativeName>
    <alternativeName>
        <fullName evidence="3">Peroxide-inducible transcript 1 protein</fullName>
    </alternativeName>
</protein>
<dbReference type="PANTHER" id="PTHR31383:SF2">
    <property type="entry name" value="OXIDATIVE STRESS-RESPONSIVE SERINE-RICH PROTEIN 1"/>
    <property type="match status" value="1"/>
</dbReference>
<dbReference type="EMBL" id="QNUK01000105">
    <property type="protein sequence ID" value="KAF5901762.1"/>
    <property type="molecule type" value="Genomic_DNA"/>
</dbReference>
<accession>A0A8J4UQ46</accession>
<sequence>MDTVNPSEKDCEEETLQTAFKKLRVDAESSVAAVRVNEVLASKAGIRVNTEGTKPKIISPKENWHG</sequence>
<keyword evidence="6" id="KW-1185">Reference proteome</keyword>
<evidence type="ECO:0000313" key="5">
    <source>
        <dbReference type="EMBL" id="KAF5901762.1"/>
    </source>
</evidence>
<dbReference type="AlphaFoldDB" id="A0A8J4UQ46"/>
<evidence type="ECO:0000256" key="1">
    <source>
        <dbReference type="ARBA" id="ARBA00015005"/>
    </source>
</evidence>
<comment type="caution">
    <text evidence="5">The sequence shown here is derived from an EMBL/GenBank/DDBJ whole genome shotgun (WGS) entry which is preliminary data.</text>
</comment>
<evidence type="ECO:0000256" key="3">
    <source>
        <dbReference type="ARBA" id="ARBA00029721"/>
    </source>
</evidence>
<keyword evidence="2" id="KW-0597">Phosphoprotein</keyword>
<dbReference type="GO" id="GO:0070301">
    <property type="term" value="P:cellular response to hydrogen peroxide"/>
    <property type="evidence" value="ECO:0007669"/>
    <property type="project" value="TreeGrafter"/>
</dbReference>
<reference evidence="5" key="1">
    <citation type="submission" date="2020-07" db="EMBL/GenBank/DDBJ databases">
        <title>Clarias magur genome sequencing, assembly and annotation.</title>
        <authorList>
            <person name="Kushwaha B."/>
            <person name="Kumar R."/>
            <person name="Das P."/>
            <person name="Joshi C.G."/>
            <person name="Kumar D."/>
            <person name="Nagpure N.S."/>
            <person name="Pandey M."/>
            <person name="Agarwal S."/>
            <person name="Srivastava S."/>
            <person name="Singh M."/>
            <person name="Sahoo L."/>
            <person name="Jayasankar P."/>
            <person name="Meher P.K."/>
            <person name="Koringa P.G."/>
            <person name="Iquebal M.A."/>
            <person name="Das S.P."/>
            <person name="Bit A."/>
            <person name="Patnaik S."/>
            <person name="Patel N."/>
            <person name="Shah T.M."/>
            <person name="Hinsu A."/>
            <person name="Jena J.K."/>
        </authorList>
    </citation>
    <scope>NUCLEOTIDE SEQUENCE</scope>
    <source>
        <strain evidence="5">CIFAMagur01</strain>
        <tissue evidence="5">Testis</tissue>
    </source>
</reference>
<name>A0A8J4UQ46_CLAMG</name>
<evidence type="ECO:0000256" key="4">
    <source>
        <dbReference type="ARBA" id="ARBA00031405"/>
    </source>
</evidence>
<feature type="non-terminal residue" evidence="5">
    <location>
        <position position="1"/>
    </location>
</feature>
<organism evidence="5 6">
    <name type="scientific">Clarias magur</name>
    <name type="common">Asian catfish</name>
    <name type="synonym">Macropteronotus magur</name>
    <dbReference type="NCBI Taxonomy" id="1594786"/>
    <lineage>
        <taxon>Eukaryota</taxon>
        <taxon>Metazoa</taxon>
        <taxon>Chordata</taxon>
        <taxon>Craniata</taxon>
        <taxon>Vertebrata</taxon>
        <taxon>Euteleostomi</taxon>
        <taxon>Actinopterygii</taxon>
        <taxon>Neopterygii</taxon>
        <taxon>Teleostei</taxon>
        <taxon>Ostariophysi</taxon>
        <taxon>Siluriformes</taxon>
        <taxon>Clariidae</taxon>
        <taxon>Clarias</taxon>
    </lineage>
</organism>
<dbReference type="InterPro" id="IPR008494">
    <property type="entry name" value="DUF776"/>
</dbReference>
<dbReference type="Proteomes" id="UP000727407">
    <property type="component" value="Unassembled WGS sequence"/>
</dbReference>
<dbReference type="PANTHER" id="PTHR31383">
    <property type="entry name" value="OXIDATIVE STRESS-RESPONSE SERINE-RICH PROTEIN 1"/>
    <property type="match status" value="1"/>
</dbReference>
<evidence type="ECO:0000313" key="6">
    <source>
        <dbReference type="Proteomes" id="UP000727407"/>
    </source>
</evidence>
<dbReference type="Pfam" id="PF05604">
    <property type="entry name" value="DUF776"/>
    <property type="match status" value="1"/>
</dbReference>
<gene>
    <name evidence="5" type="primary">oser1</name>
    <name evidence="5" type="ORF">DAT39_008530</name>
</gene>